<organism evidence="2 3">
    <name type="scientific">Lasiosphaeris hirsuta</name>
    <dbReference type="NCBI Taxonomy" id="260670"/>
    <lineage>
        <taxon>Eukaryota</taxon>
        <taxon>Fungi</taxon>
        <taxon>Dikarya</taxon>
        <taxon>Ascomycota</taxon>
        <taxon>Pezizomycotina</taxon>
        <taxon>Sordariomycetes</taxon>
        <taxon>Sordariomycetidae</taxon>
        <taxon>Sordariales</taxon>
        <taxon>Lasiosphaeriaceae</taxon>
        <taxon>Lasiosphaeris</taxon>
    </lineage>
</organism>
<name>A0AA40E1B4_9PEZI</name>
<evidence type="ECO:0000313" key="3">
    <source>
        <dbReference type="Proteomes" id="UP001172102"/>
    </source>
</evidence>
<sequence>MHVEDNLFELANHVVAAILLPFKASGGKAPLPPAAVSPSAASMSVSALSASTMPTSVESKSDNDPKTVRFTNVQDLFDVINSITGDFLTVTRLYMRYYSQLVRNDREDIWEDIGTTTFRQEGHPRGDGGEGDSTGGPWPERAGVGKWPTLVIEAGDPQTLDGLHNDMRWRFRTSNHEVKIVILAKFDRRQYHILLEKWEEEISRPQGAITCRRAAAMLQQGGILEPVKRQSITITRDETTNPVSYNVTRGALVLGFRLLFLRDPSPQEGDFVLNIQNLRRYAERVWAQVPGPSRFPHGTKIRV</sequence>
<reference evidence="2" key="1">
    <citation type="submission" date="2023-06" db="EMBL/GenBank/DDBJ databases">
        <title>Genome-scale phylogeny and comparative genomics of the fungal order Sordariales.</title>
        <authorList>
            <consortium name="Lawrence Berkeley National Laboratory"/>
            <person name="Hensen N."/>
            <person name="Bonometti L."/>
            <person name="Westerberg I."/>
            <person name="Brannstrom I.O."/>
            <person name="Guillou S."/>
            <person name="Cros-Aarteil S."/>
            <person name="Calhoun S."/>
            <person name="Haridas S."/>
            <person name="Kuo A."/>
            <person name="Mondo S."/>
            <person name="Pangilinan J."/>
            <person name="Riley R."/>
            <person name="Labutti K."/>
            <person name="Andreopoulos B."/>
            <person name="Lipzen A."/>
            <person name="Chen C."/>
            <person name="Yanf M."/>
            <person name="Daum C."/>
            <person name="Ng V."/>
            <person name="Clum A."/>
            <person name="Steindorff A."/>
            <person name="Ohm R."/>
            <person name="Martin F."/>
            <person name="Silar P."/>
            <person name="Natvig D."/>
            <person name="Lalanne C."/>
            <person name="Gautier V."/>
            <person name="Ament-Velasquez S.L."/>
            <person name="Kruys A."/>
            <person name="Hutchinson M.I."/>
            <person name="Powell A.J."/>
            <person name="Barry K."/>
            <person name="Miller A.N."/>
            <person name="Grigoriev I.V."/>
            <person name="Debuchy R."/>
            <person name="Gladieux P."/>
            <person name="Thoren M.H."/>
            <person name="Johannesson H."/>
        </authorList>
    </citation>
    <scope>NUCLEOTIDE SEQUENCE</scope>
    <source>
        <strain evidence="2">SMH4607-1</strain>
    </source>
</reference>
<dbReference type="EMBL" id="JAUKUA010000003">
    <property type="protein sequence ID" value="KAK0720621.1"/>
    <property type="molecule type" value="Genomic_DNA"/>
</dbReference>
<evidence type="ECO:0000256" key="1">
    <source>
        <dbReference type="SAM" id="MobiDB-lite"/>
    </source>
</evidence>
<keyword evidence="3" id="KW-1185">Reference proteome</keyword>
<accession>A0AA40E1B4</accession>
<gene>
    <name evidence="2" type="ORF">B0H67DRAFT_663063</name>
</gene>
<comment type="caution">
    <text evidence="2">The sequence shown here is derived from an EMBL/GenBank/DDBJ whole genome shotgun (WGS) entry which is preliminary data.</text>
</comment>
<protein>
    <submittedName>
        <fullName evidence="2">Uncharacterized protein</fullName>
    </submittedName>
</protein>
<evidence type="ECO:0000313" key="2">
    <source>
        <dbReference type="EMBL" id="KAK0720621.1"/>
    </source>
</evidence>
<proteinExistence type="predicted"/>
<dbReference type="AlphaFoldDB" id="A0AA40E1B4"/>
<feature type="region of interest" description="Disordered" evidence="1">
    <location>
        <begin position="116"/>
        <end position="140"/>
    </location>
</feature>
<dbReference type="Proteomes" id="UP001172102">
    <property type="component" value="Unassembled WGS sequence"/>
</dbReference>